<keyword evidence="9" id="KW-0274">FAD</keyword>
<evidence type="ECO:0000256" key="2">
    <source>
        <dbReference type="ARBA" id="ARBA00005025"/>
    </source>
</evidence>
<dbReference type="GO" id="GO:0009099">
    <property type="term" value="P:L-valine biosynthetic process"/>
    <property type="evidence" value="ECO:0007669"/>
    <property type="project" value="UniProtKB-UniPathway"/>
</dbReference>
<comment type="caution">
    <text evidence="18">The sequence shown here is derived from an EMBL/GenBank/DDBJ whole genome shotgun (WGS) entry which is preliminary data.</text>
</comment>
<name>V8CAN1_9HELI</name>
<dbReference type="PANTHER" id="PTHR18968">
    <property type="entry name" value="THIAMINE PYROPHOSPHATE ENZYMES"/>
    <property type="match status" value="1"/>
</dbReference>
<evidence type="ECO:0000256" key="10">
    <source>
        <dbReference type="ARBA" id="ARBA00022842"/>
    </source>
</evidence>
<sequence length="606" mass="66825">MAKSLNGSQMLIEALRLEGVEVIFGYPGGAVLNIYDEIYKQEHFRHILTRHEQAAIHAADGYARASGKVGVAIITSGPGFTNAVTGIATAYMDSIPLVVISGQVPTSQIGTDAFQEIDAVGISRPCTKHNYLVQDIKDLPRIIKEAFYIARSGRFGPVLIDIPKDISAKFGEFVYPKEVALRTYKPTLKPNSRQVKKLIEALSYAKRPLAYIGGGAVLGQAHEEIRQIVSRLGIPCVETLMARGCLESSNPFLLGMVGMHGSYAANMAMCECDLLISLGARFDDRVTGKVSEFARSAKIAHIDIDPSSIGKIIDIDFPIVGDIKLACKEILTLLDSTDLPQKSTEDKNTLSATNYDEWRKHLGKYMSANPMFFNDSAITIKPQWIIQELGKNFYGKAIVSTDVGQHQMWVAQFYPFSMPRELLTSGGLGTMGFGLPAAMGAYFAQPKKHIFNISGDGSILMNIQELMTCVENQIPVINIVLNNNYLGMVRQWQTFFYEDRFSHTDLSLQPNFVALAESFGAVGFRIESKEDFAPTLKKAIESKKVCIIDVVIDRFENVLPMVPTNAPLDRMILPQKALDSASVIEVQVKKEAKATKITPRALSKKK</sequence>
<keyword evidence="10 14" id="KW-0460">Magnesium</keyword>
<dbReference type="Pfam" id="PF02776">
    <property type="entry name" value="TPP_enzyme_N"/>
    <property type="match status" value="1"/>
</dbReference>
<dbReference type="UniPathway" id="UPA00047">
    <property type="reaction ID" value="UER00055"/>
</dbReference>
<dbReference type="Pfam" id="PF00205">
    <property type="entry name" value="TPP_enzyme_M"/>
    <property type="match status" value="1"/>
</dbReference>
<feature type="domain" description="Thiamine pyrophosphate enzyme TPP-binding" evidence="16">
    <location>
        <begin position="402"/>
        <end position="550"/>
    </location>
</feature>
<dbReference type="InterPro" id="IPR029035">
    <property type="entry name" value="DHS-like_NAD/FAD-binding_dom"/>
</dbReference>
<dbReference type="FunFam" id="3.40.50.1220:FF:000008">
    <property type="entry name" value="Acetolactate synthase"/>
    <property type="match status" value="1"/>
</dbReference>
<evidence type="ECO:0000256" key="7">
    <source>
        <dbReference type="ARBA" id="ARBA00022679"/>
    </source>
</evidence>
<dbReference type="InterPro" id="IPR029061">
    <property type="entry name" value="THDP-binding"/>
</dbReference>
<feature type="domain" description="Thiamine pyrophosphate enzyme central" evidence="15">
    <location>
        <begin position="195"/>
        <end position="329"/>
    </location>
</feature>
<proteinExistence type="inferred from homology"/>
<evidence type="ECO:0000256" key="6">
    <source>
        <dbReference type="ARBA" id="ARBA00022630"/>
    </source>
</evidence>
<keyword evidence="8 14" id="KW-0479">Metal-binding</keyword>
<evidence type="ECO:0000256" key="11">
    <source>
        <dbReference type="ARBA" id="ARBA00023052"/>
    </source>
</evidence>
<dbReference type="GO" id="GO:0050660">
    <property type="term" value="F:flavin adenine dinucleotide binding"/>
    <property type="evidence" value="ECO:0007669"/>
    <property type="project" value="InterPro"/>
</dbReference>
<dbReference type="SUPFAM" id="SSF52467">
    <property type="entry name" value="DHS-like NAD/FAD-binding domain"/>
    <property type="match status" value="1"/>
</dbReference>
<dbReference type="CDD" id="cd07035">
    <property type="entry name" value="TPP_PYR_POX_like"/>
    <property type="match status" value="1"/>
</dbReference>
<comment type="similarity">
    <text evidence="3 14">Belongs to the TPP enzyme family.</text>
</comment>
<evidence type="ECO:0000256" key="12">
    <source>
        <dbReference type="ARBA" id="ARBA00023304"/>
    </source>
</evidence>
<dbReference type="UniPathway" id="UPA00049">
    <property type="reaction ID" value="UER00059"/>
</dbReference>
<evidence type="ECO:0000256" key="5">
    <source>
        <dbReference type="ARBA" id="ARBA00022605"/>
    </source>
</evidence>
<evidence type="ECO:0000256" key="14">
    <source>
        <dbReference type="RuleBase" id="RU003591"/>
    </source>
</evidence>
<comment type="pathway">
    <text evidence="2 14">Amino-acid biosynthesis; L-valine biosynthesis; L-valine from pyruvate: step 1/4.</text>
</comment>
<evidence type="ECO:0000259" key="17">
    <source>
        <dbReference type="Pfam" id="PF02776"/>
    </source>
</evidence>
<dbReference type="AlphaFoldDB" id="V8CAN1"/>
<keyword evidence="6" id="KW-0285">Flavoprotein</keyword>
<keyword evidence="12 14" id="KW-0100">Branched-chain amino acid biosynthesis</keyword>
<evidence type="ECO:0000259" key="15">
    <source>
        <dbReference type="Pfam" id="PF00205"/>
    </source>
</evidence>
<dbReference type="InterPro" id="IPR012846">
    <property type="entry name" value="Acetolactate_synth_lsu"/>
</dbReference>
<dbReference type="InterPro" id="IPR012000">
    <property type="entry name" value="Thiamin_PyroP_enz_cen_dom"/>
</dbReference>
<comment type="pathway">
    <text evidence="1 14">Amino-acid biosynthesis; L-isoleucine biosynthesis; L-isoleucine from 2-oxobutanoate: step 1/4.</text>
</comment>
<gene>
    <name evidence="18" type="ORF">HMPREF2086_00807</name>
</gene>
<dbReference type="RefSeq" id="WP_023927531.1">
    <property type="nucleotide sequence ID" value="NZ_KI669454.1"/>
</dbReference>
<dbReference type="InterPro" id="IPR012001">
    <property type="entry name" value="Thiamin_PyroP_enz_TPP-bd_dom"/>
</dbReference>
<dbReference type="NCBIfam" id="NF006319">
    <property type="entry name" value="PRK08527.1"/>
    <property type="match status" value="1"/>
</dbReference>
<dbReference type="CDD" id="cd02015">
    <property type="entry name" value="TPP_AHAS"/>
    <property type="match status" value="1"/>
</dbReference>
<dbReference type="GO" id="GO:0005948">
    <property type="term" value="C:acetolactate synthase complex"/>
    <property type="evidence" value="ECO:0007669"/>
    <property type="project" value="TreeGrafter"/>
</dbReference>
<comment type="catalytic activity">
    <reaction evidence="13 14">
        <text>2 pyruvate + H(+) = (2S)-2-acetolactate + CO2</text>
        <dbReference type="Rhea" id="RHEA:25249"/>
        <dbReference type="ChEBI" id="CHEBI:15361"/>
        <dbReference type="ChEBI" id="CHEBI:15378"/>
        <dbReference type="ChEBI" id="CHEBI:16526"/>
        <dbReference type="ChEBI" id="CHEBI:58476"/>
        <dbReference type="EC" id="2.2.1.6"/>
    </reaction>
</comment>
<dbReference type="PROSITE" id="PS00187">
    <property type="entry name" value="TPP_ENZYMES"/>
    <property type="match status" value="1"/>
</dbReference>
<dbReference type="EC" id="2.2.1.6" evidence="4 14"/>
<feature type="domain" description="Thiamine pyrophosphate enzyme N-terminal TPP-binding" evidence="17">
    <location>
        <begin position="6"/>
        <end position="121"/>
    </location>
</feature>
<evidence type="ECO:0000256" key="3">
    <source>
        <dbReference type="ARBA" id="ARBA00007812"/>
    </source>
</evidence>
<dbReference type="HOGENOM" id="CLU_013748_1_2_7"/>
<dbReference type="GO" id="GO:0009097">
    <property type="term" value="P:isoleucine biosynthetic process"/>
    <property type="evidence" value="ECO:0007669"/>
    <property type="project" value="UniProtKB-UniPathway"/>
</dbReference>
<dbReference type="InterPro" id="IPR039368">
    <property type="entry name" value="AHAS_TPP"/>
</dbReference>
<dbReference type="Gene3D" id="3.40.50.1220">
    <property type="entry name" value="TPP-binding domain"/>
    <property type="match status" value="1"/>
</dbReference>
<dbReference type="EMBL" id="AZJI01000004">
    <property type="protein sequence ID" value="ETD24060.1"/>
    <property type="molecule type" value="Genomic_DNA"/>
</dbReference>
<protein>
    <recommendedName>
        <fullName evidence="4 14">Acetolactate synthase</fullName>
        <ecNumber evidence="4 14">2.2.1.6</ecNumber>
    </recommendedName>
</protein>
<dbReference type="FunFam" id="3.40.50.970:FF:000007">
    <property type="entry name" value="Acetolactate synthase"/>
    <property type="match status" value="1"/>
</dbReference>
<organism evidence="18 19">
    <name type="scientific">Helicobacter macacae MIT 99-5501</name>
    <dbReference type="NCBI Taxonomy" id="1357400"/>
    <lineage>
        <taxon>Bacteria</taxon>
        <taxon>Pseudomonadati</taxon>
        <taxon>Campylobacterota</taxon>
        <taxon>Epsilonproteobacteria</taxon>
        <taxon>Campylobacterales</taxon>
        <taxon>Helicobacteraceae</taxon>
        <taxon>Helicobacter</taxon>
    </lineage>
</organism>
<dbReference type="InterPro" id="IPR045229">
    <property type="entry name" value="TPP_enz"/>
</dbReference>
<keyword evidence="19" id="KW-1185">Reference proteome</keyword>
<dbReference type="FunFam" id="3.40.50.970:FF:000016">
    <property type="entry name" value="Acetolactate synthase"/>
    <property type="match status" value="1"/>
</dbReference>
<keyword evidence="5 14" id="KW-0028">Amino-acid biosynthesis</keyword>
<dbReference type="SUPFAM" id="SSF52518">
    <property type="entry name" value="Thiamin diphosphate-binding fold (THDP-binding)"/>
    <property type="match status" value="2"/>
</dbReference>
<dbReference type="Pfam" id="PF02775">
    <property type="entry name" value="TPP_enzyme_C"/>
    <property type="match status" value="1"/>
</dbReference>
<dbReference type="InterPro" id="IPR000399">
    <property type="entry name" value="TPP-bd_CS"/>
</dbReference>
<evidence type="ECO:0000256" key="1">
    <source>
        <dbReference type="ARBA" id="ARBA00004974"/>
    </source>
</evidence>
<dbReference type="Gene3D" id="3.40.50.970">
    <property type="match status" value="2"/>
</dbReference>
<dbReference type="InterPro" id="IPR011766">
    <property type="entry name" value="TPP_enzyme_TPP-bd"/>
</dbReference>
<dbReference type="STRING" id="1357400.HMPREF2086_00807"/>
<dbReference type="GO" id="GO:0003984">
    <property type="term" value="F:acetolactate synthase activity"/>
    <property type="evidence" value="ECO:0007669"/>
    <property type="project" value="UniProtKB-EC"/>
</dbReference>
<reference evidence="18 19" key="1">
    <citation type="journal article" date="2014" name="Genome Announc.">
        <title>Draft genome sequences of six enterohepatic helicobacter species isolated from humans and one from rhesus macaques.</title>
        <authorList>
            <person name="Shen Z."/>
            <person name="Sheh A."/>
            <person name="Young S.K."/>
            <person name="Abouelliel A."/>
            <person name="Ward D.V."/>
            <person name="Earl A.M."/>
            <person name="Fox J.G."/>
        </authorList>
    </citation>
    <scope>NUCLEOTIDE SEQUENCE [LARGE SCALE GENOMIC DNA]</scope>
    <source>
        <strain evidence="18 19">MIT 99-5501</strain>
    </source>
</reference>
<dbReference type="PANTHER" id="PTHR18968:SF13">
    <property type="entry name" value="ACETOLACTATE SYNTHASE CATALYTIC SUBUNIT, MITOCHONDRIAL"/>
    <property type="match status" value="1"/>
</dbReference>
<evidence type="ECO:0000256" key="4">
    <source>
        <dbReference type="ARBA" id="ARBA00013145"/>
    </source>
</evidence>
<dbReference type="eggNOG" id="COG0028">
    <property type="taxonomic scope" value="Bacteria"/>
</dbReference>
<accession>V8CAN1</accession>
<dbReference type="NCBIfam" id="TIGR00118">
    <property type="entry name" value="acolac_lg"/>
    <property type="match status" value="1"/>
</dbReference>
<evidence type="ECO:0000256" key="8">
    <source>
        <dbReference type="ARBA" id="ARBA00022723"/>
    </source>
</evidence>
<dbReference type="PATRIC" id="fig|1357400.3.peg.1112"/>
<evidence type="ECO:0000256" key="13">
    <source>
        <dbReference type="ARBA" id="ARBA00048670"/>
    </source>
</evidence>
<dbReference type="OrthoDB" id="2254214at2"/>
<keyword evidence="11 14" id="KW-0786">Thiamine pyrophosphate</keyword>
<evidence type="ECO:0000256" key="9">
    <source>
        <dbReference type="ARBA" id="ARBA00022827"/>
    </source>
</evidence>
<comment type="cofactor">
    <cofactor evidence="14">
        <name>Mg(2+)</name>
        <dbReference type="ChEBI" id="CHEBI:18420"/>
    </cofactor>
    <text evidence="14">Binds 1 Mg(2+) ion per subunit.</text>
</comment>
<evidence type="ECO:0000313" key="19">
    <source>
        <dbReference type="Proteomes" id="UP000018731"/>
    </source>
</evidence>
<evidence type="ECO:0000259" key="16">
    <source>
        <dbReference type="Pfam" id="PF02775"/>
    </source>
</evidence>
<dbReference type="GO" id="GO:0030976">
    <property type="term" value="F:thiamine pyrophosphate binding"/>
    <property type="evidence" value="ECO:0007669"/>
    <property type="project" value="UniProtKB-UniRule"/>
</dbReference>
<dbReference type="Proteomes" id="UP000018731">
    <property type="component" value="Unassembled WGS sequence"/>
</dbReference>
<comment type="cofactor">
    <cofactor evidence="14">
        <name>thiamine diphosphate</name>
        <dbReference type="ChEBI" id="CHEBI:58937"/>
    </cofactor>
    <text evidence="14">Binds 1 thiamine pyrophosphate per subunit.</text>
</comment>
<keyword evidence="7 14" id="KW-0808">Transferase</keyword>
<dbReference type="GO" id="GO:0000287">
    <property type="term" value="F:magnesium ion binding"/>
    <property type="evidence" value="ECO:0007669"/>
    <property type="project" value="UniProtKB-UniRule"/>
</dbReference>
<evidence type="ECO:0000313" key="18">
    <source>
        <dbReference type="EMBL" id="ETD24060.1"/>
    </source>
</evidence>